<name>C9Y746_CURXX</name>
<evidence type="ECO:0000256" key="1">
    <source>
        <dbReference type="ARBA" id="ARBA00022679"/>
    </source>
</evidence>
<evidence type="ECO:0000256" key="2">
    <source>
        <dbReference type="ARBA" id="ARBA00023315"/>
    </source>
</evidence>
<accession>C9Y746</accession>
<dbReference type="SUPFAM" id="SSF55729">
    <property type="entry name" value="Acyl-CoA N-acyltransferases (Nat)"/>
    <property type="match status" value="1"/>
</dbReference>
<dbReference type="Gene3D" id="3.40.630.30">
    <property type="match status" value="1"/>
</dbReference>
<feature type="domain" description="N-acetyltransferase" evidence="3">
    <location>
        <begin position="7"/>
        <end position="156"/>
    </location>
</feature>
<evidence type="ECO:0000259" key="3">
    <source>
        <dbReference type="PROSITE" id="PS51186"/>
    </source>
</evidence>
<dbReference type="EMBL" id="FN543103">
    <property type="protein sequence ID" value="CBA26779.1"/>
    <property type="molecule type" value="Genomic_DNA"/>
</dbReference>
<organism evidence="4">
    <name type="scientific">Curvibacter symbiont subsp. Hydra magnipapillata</name>
    <dbReference type="NCBI Taxonomy" id="667019"/>
    <lineage>
        <taxon>Bacteria</taxon>
        <taxon>Pseudomonadati</taxon>
        <taxon>Pseudomonadota</taxon>
        <taxon>Betaproteobacteria</taxon>
        <taxon>Burkholderiales</taxon>
        <taxon>Comamonadaceae</taxon>
        <taxon>Curvibacter</taxon>
    </lineage>
</organism>
<dbReference type="PANTHER" id="PTHR43877:SF5">
    <property type="entry name" value="BLL8307 PROTEIN"/>
    <property type="match status" value="1"/>
</dbReference>
<dbReference type="InterPro" id="IPR016181">
    <property type="entry name" value="Acyl_CoA_acyltransferase"/>
</dbReference>
<reference evidence="4" key="1">
    <citation type="journal article" date="2010" name="Nature">
        <title>The Dynamic genome of Hydra.</title>
        <authorList>
            <person name="Chapman J.A."/>
            <person name="Kirkness E.F."/>
            <person name="Simakov O."/>
            <person name="Hampson S.E."/>
            <person name="Mitros T."/>
            <person name="Weinmaier T."/>
            <person name="Rattei T."/>
            <person name="Balasubramanian P.G."/>
            <person name="Borman J."/>
            <person name="Busam D."/>
            <person name="Disbennett K."/>
            <person name="Pfannkoch C."/>
            <person name="Sumin N."/>
            <person name="Sutton G."/>
            <person name="Viswanathan L."/>
            <person name="Walenz B."/>
            <person name="Goodstein D.M."/>
            <person name="Hellsten U."/>
            <person name="Kawashima T."/>
            <person name="Prochnik S.E."/>
            <person name="Putnam N.H."/>
            <person name="Shu S."/>
            <person name="Blumberg B."/>
            <person name="Dana C.E."/>
            <person name="Gee L."/>
            <person name="Kibler D.F."/>
            <person name="Law L."/>
            <person name="Lindgens D."/>
            <person name="Martinez D.E."/>
            <person name="Peng J."/>
            <person name="Wigge P.A."/>
            <person name="Bertulat B."/>
            <person name="Guder C."/>
            <person name="Nakamura Y."/>
            <person name="Ozbek S."/>
            <person name="Watanabe H."/>
            <person name="Khalturin K."/>
            <person name="Hemmrich G."/>
            <person name="Franke A."/>
            <person name="Augustin R."/>
            <person name="Fraune S."/>
            <person name="Hayakawa E."/>
            <person name="Hayakawa S."/>
            <person name="Hirose M."/>
            <person name="Hwang J."/>
            <person name="Ikeo K."/>
            <person name="Nishimiya-Fujisawa C."/>
            <person name="Ogura A."/>
            <person name="Takahashi T."/>
            <person name="Steinmetz P.R."/>
            <person name="Zhang X."/>
            <person name="Aufschnaiter R."/>
            <person name="Eder M.K."/>
            <person name="Gorny A.K."/>
            <person name="Salvenmoser W."/>
            <person name="Heimberg A.M."/>
            <person name="Wheeler B.M."/>
            <person name="Peterson K.J."/>
            <person name="Boettger A."/>
            <person name="Tischler P."/>
            <person name="Wolf A."/>
            <person name="Gojobori T."/>
            <person name="Remington K.A."/>
            <person name="Strausberg R.L."/>
            <person name="Venter J."/>
            <person name="Technau U."/>
            <person name="Hobmayer B."/>
            <person name="Bosch T.C."/>
            <person name="Holstein T.W."/>
            <person name="Fujisawa T."/>
            <person name="Bode H.R."/>
            <person name="David C.N."/>
            <person name="Rokhsar D.S."/>
            <person name="Steele R.E."/>
        </authorList>
    </citation>
    <scope>NUCLEOTIDE SEQUENCE</scope>
</reference>
<keyword evidence="2" id="KW-0012">Acyltransferase</keyword>
<dbReference type="PANTHER" id="PTHR43877">
    <property type="entry name" value="AMINOALKYLPHOSPHONATE N-ACETYLTRANSFERASE-RELATED-RELATED"/>
    <property type="match status" value="1"/>
</dbReference>
<sequence>MTQPMHIRIDDLQGATIAALLQVHLNAMHQHSPPESVHALDLDALRHPSITFWTAWDGDVLMGCGALKTHSATHAELKSMRTAAGHELKGVARALLRHMEAEARARGVLRISLETGTNAPFFPAHRLYESEGFVECGPFADYQIDPWSRFMTKALT</sequence>
<dbReference type="Pfam" id="PF00583">
    <property type="entry name" value="Acetyltransf_1"/>
    <property type="match status" value="1"/>
</dbReference>
<keyword evidence="1 4" id="KW-0808">Transferase</keyword>
<proteinExistence type="predicted"/>
<protein>
    <submittedName>
        <fullName evidence="4">Uncharacterized N-acetyltransferase ysnE</fullName>
    </submittedName>
</protein>
<dbReference type="AlphaFoldDB" id="C9Y746"/>
<dbReference type="GO" id="GO:0016747">
    <property type="term" value="F:acyltransferase activity, transferring groups other than amino-acyl groups"/>
    <property type="evidence" value="ECO:0007669"/>
    <property type="project" value="InterPro"/>
</dbReference>
<evidence type="ECO:0000313" key="4">
    <source>
        <dbReference type="EMBL" id="CBA26779.1"/>
    </source>
</evidence>
<dbReference type="InterPro" id="IPR050832">
    <property type="entry name" value="Bact_Acetyltransf"/>
</dbReference>
<dbReference type="CDD" id="cd04301">
    <property type="entry name" value="NAT_SF"/>
    <property type="match status" value="1"/>
</dbReference>
<dbReference type="InterPro" id="IPR000182">
    <property type="entry name" value="GNAT_dom"/>
</dbReference>
<gene>
    <name evidence="4" type="primary">ysnE</name>
    <name evidence="4" type="ORF">Csp_G38340</name>
</gene>
<dbReference type="PROSITE" id="PS51186">
    <property type="entry name" value="GNAT"/>
    <property type="match status" value="1"/>
</dbReference>